<comment type="caution">
    <text evidence="9">The sequence shown here is derived from an EMBL/GenBank/DDBJ whole genome shotgun (WGS) entry which is preliminary data.</text>
</comment>
<evidence type="ECO:0000259" key="7">
    <source>
        <dbReference type="SMART" id="SM00841"/>
    </source>
</evidence>
<dbReference type="Pfam" id="PF01132">
    <property type="entry name" value="EFP"/>
    <property type="match status" value="1"/>
</dbReference>
<evidence type="ECO:0000256" key="1">
    <source>
        <dbReference type="ARBA" id="ARBA00004496"/>
    </source>
</evidence>
<dbReference type="SMART" id="SM01185">
    <property type="entry name" value="EFP"/>
    <property type="match status" value="1"/>
</dbReference>
<comment type="subcellular location">
    <subcellularLocation>
        <location evidence="1">Cytoplasm</location>
    </subcellularLocation>
</comment>
<dbReference type="SMART" id="SM00841">
    <property type="entry name" value="Elong-fact-P_C"/>
    <property type="match status" value="1"/>
</dbReference>
<evidence type="ECO:0000256" key="6">
    <source>
        <dbReference type="ARBA" id="ARBA00022917"/>
    </source>
</evidence>
<dbReference type="SUPFAM" id="SSF50249">
    <property type="entry name" value="Nucleic acid-binding proteins"/>
    <property type="match status" value="2"/>
</dbReference>
<dbReference type="InterPro" id="IPR013852">
    <property type="entry name" value="Transl_elong_P/YeiP_CS"/>
</dbReference>
<dbReference type="GO" id="GO:0043043">
    <property type="term" value="P:peptide biosynthetic process"/>
    <property type="evidence" value="ECO:0007669"/>
    <property type="project" value="InterPro"/>
</dbReference>
<accession>A0A645HCE9</accession>
<dbReference type="NCBIfam" id="NF001810">
    <property type="entry name" value="PRK00529.1"/>
    <property type="match status" value="1"/>
</dbReference>
<evidence type="ECO:0000256" key="5">
    <source>
        <dbReference type="ARBA" id="ARBA00022768"/>
    </source>
</evidence>
<keyword evidence="4" id="KW-0963">Cytoplasm</keyword>
<dbReference type="HAMAP" id="MF_00141">
    <property type="entry name" value="EF_P"/>
    <property type="match status" value="1"/>
</dbReference>
<dbReference type="Gene3D" id="2.40.50.140">
    <property type="entry name" value="Nucleic acid-binding proteins"/>
    <property type="match status" value="2"/>
</dbReference>
<evidence type="ECO:0000256" key="3">
    <source>
        <dbReference type="ARBA" id="ARBA00009479"/>
    </source>
</evidence>
<dbReference type="InterPro" id="IPR011768">
    <property type="entry name" value="Transl_elongation_fac_P"/>
</dbReference>
<dbReference type="FunFam" id="2.40.50.140:FF:000004">
    <property type="entry name" value="Elongation factor P"/>
    <property type="match status" value="1"/>
</dbReference>
<dbReference type="InterPro" id="IPR001059">
    <property type="entry name" value="Transl_elong_P/YeiP_cen"/>
</dbReference>
<dbReference type="CDD" id="cd05794">
    <property type="entry name" value="S1_EF-P_repeat_2"/>
    <property type="match status" value="1"/>
</dbReference>
<dbReference type="FunFam" id="2.40.50.140:FF:000009">
    <property type="entry name" value="Elongation factor P"/>
    <property type="match status" value="1"/>
</dbReference>
<name>A0A645HCE9_9ZZZZ</name>
<dbReference type="InterPro" id="IPR012340">
    <property type="entry name" value="NA-bd_OB-fold"/>
</dbReference>
<keyword evidence="6" id="KW-0648">Protein biosynthesis</keyword>
<dbReference type="UniPathway" id="UPA00345"/>
<evidence type="ECO:0000313" key="9">
    <source>
        <dbReference type="EMBL" id="MPN36701.1"/>
    </source>
</evidence>
<feature type="domain" description="Translation elongation factor P/YeiP central" evidence="8">
    <location>
        <begin position="42"/>
        <end position="96"/>
    </location>
</feature>
<dbReference type="PROSITE" id="PS01275">
    <property type="entry name" value="EFP"/>
    <property type="match status" value="1"/>
</dbReference>
<dbReference type="Gene3D" id="2.30.30.30">
    <property type="match status" value="1"/>
</dbReference>
<reference evidence="9" key="1">
    <citation type="submission" date="2019-08" db="EMBL/GenBank/DDBJ databases">
        <authorList>
            <person name="Kucharzyk K."/>
            <person name="Murdoch R.W."/>
            <person name="Higgins S."/>
            <person name="Loffler F."/>
        </authorList>
    </citation>
    <scope>NUCLEOTIDE SEQUENCE</scope>
</reference>
<dbReference type="Pfam" id="PF08207">
    <property type="entry name" value="EFP_N"/>
    <property type="match status" value="1"/>
</dbReference>
<comment type="pathway">
    <text evidence="2">Protein biosynthesis; polypeptide chain elongation.</text>
</comment>
<evidence type="ECO:0000256" key="4">
    <source>
        <dbReference type="ARBA" id="ARBA00022490"/>
    </source>
</evidence>
<dbReference type="InterPro" id="IPR014722">
    <property type="entry name" value="Rib_uL2_dom2"/>
</dbReference>
<dbReference type="EMBL" id="VSSQ01090983">
    <property type="protein sequence ID" value="MPN36701.1"/>
    <property type="molecule type" value="Genomic_DNA"/>
</dbReference>
<dbReference type="PANTHER" id="PTHR30053">
    <property type="entry name" value="ELONGATION FACTOR P"/>
    <property type="match status" value="1"/>
</dbReference>
<dbReference type="GO" id="GO:0005829">
    <property type="term" value="C:cytosol"/>
    <property type="evidence" value="ECO:0007669"/>
    <property type="project" value="UniProtKB-ARBA"/>
</dbReference>
<dbReference type="InterPro" id="IPR020599">
    <property type="entry name" value="Transl_elong_fac_P/YeiP"/>
</dbReference>
<dbReference type="PIRSF" id="PIRSF005901">
    <property type="entry name" value="EF-P"/>
    <property type="match status" value="1"/>
</dbReference>
<dbReference type="GO" id="GO:0003746">
    <property type="term" value="F:translation elongation factor activity"/>
    <property type="evidence" value="ECO:0007669"/>
    <property type="project" value="UniProtKB-KW"/>
</dbReference>
<keyword evidence="5 9" id="KW-0251">Elongation factor</keyword>
<protein>
    <submittedName>
        <fullName evidence="9">Elongation factor P</fullName>
    </submittedName>
</protein>
<dbReference type="Pfam" id="PF09285">
    <property type="entry name" value="Elong-fact-P_C"/>
    <property type="match status" value="1"/>
</dbReference>
<dbReference type="InterPro" id="IPR013185">
    <property type="entry name" value="Transl_elong_KOW-like"/>
</dbReference>
<evidence type="ECO:0000259" key="8">
    <source>
        <dbReference type="SMART" id="SM01185"/>
    </source>
</evidence>
<gene>
    <name evidence="9" type="primary">efp_46</name>
    <name evidence="9" type="ORF">SDC9_184211</name>
</gene>
<dbReference type="InterPro" id="IPR015365">
    <property type="entry name" value="Elong-fact-P_C"/>
</dbReference>
<dbReference type="NCBIfam" id="TIGR00038">
    <property type="entry name" value="efp"/>
    <property type="match status" value="1"/>
</dbReference>
<dbReference type="CDD" id="cd04470">
    <property type="entry name" value="S1_EF-P_repeat_1"/>
    <property type="match status" value="1"/>
</dbReference>
<organism evidence="9">
    <name type="scientific">bioreactor metagenome</name>
    <dbReference type="NCBI Taxonomy" id="1076179"/>
    <lineage>
        <taxon>unclassified sequences</taxon>
        <taxon>metagenomes</taxon>
        <taxon>ecological metagenomes</taxon>
    </lineage>
</organism>
<proteinExistence type="inferred from homology"/>
<evidence type="ECO:0000256" key="2">
    <source>
        <dbReference type="ARBA" id="ARBA00004815"/>
    </source>
</evidence>
<feature type="domain" description="Elongation factor P C-terminal" evidence="7">
    <location>
        <begin position="104"/>
        <end position="159"/>
    </location>
</feature>
<sequence length="160" mass="18151">MHNKTAMRGMIIKVKVKNLRNGVIKEVTFTGGDKVEAVHLDKKSHQYLYADGDDLVFMDNETYEQINIPKERLQWEINFLVENQDVEITSYQKEIIGIALPVKVELIVKHTDPGVRGDTATKATKEATLETGYVVKVPLFINEGEKLVIRTDTGEYDSRA</sequence>
<dbReference type="PANTHER" id="PTHR30053:SF12">
    <property type="entry name" value="ELONGATION FACTOR P (EF-P) FAMILY PROTEIN"/>
    <property type="match status" value="1"/>
</dbReference>
<dbReference type="AlphaFoldDB" id="A0A645HCE9"/>
<comment type="similarity">
    <text evidence="3">Belongs to the elongation factor P family.</text>
</comment>